<sequence length="631" mass="71253">MLQLIEVISFSYPNLQDIRLSNVDMGIDMGTCVAIVGPNDTGKSPLPNLLAESPGHVYFSLHVSKPHISDEPTDHLDTQSIVAVAVTLDEFAGRVVLLSTPEAEPPTISTTILILIHSTKSRNSPYTLDKRGTPLPDKNKFIVLILVLWRSYTHSKSTKNNWRCLLGSHKKPPHGAKLVSTCACATTTPDVPADNTFLGHDGLEDHISNERDDSIRRALRLNKGKFVKQSTGIHPDEEPVTYKQFEDLAHAILRVVGSRVPELAASSVIQDVPPLRSDKQIIPRSEIRESSRPKHGPSGTCSKFQTGSSRKERSIASCYSRSSQDIASSKLTFIKQGESESLAEYETRFHQESLEQIFYHIRETDILRPPKPIRKYLNLKRSLKYCEFHKDFGHSTAKCFHLREEIKSLILSEYLKEFVVDMCEARKFLEEDKEKDTEGISYPYDDALVITLKVATSKVARTLQKKVEPVEVDVVAPGAPEVSHSHTLGSVKDVEVPLDSRVPKEEKRETPTEDVMSVSIYNNDPTKMVKIGSYLPDQYQKQLIDLLKENLDVFTWSHVVMSGIPPFTFYHKLDVNPHHKPVKQKRRTFNEERYDTIEQEVDRLLAAIFIRKAVYPDWVSNVVPVTKSNGK</sequence>
<comment type="caution">
    <text evidence="1">The sequence shown here is derived from an EMBL/GenBank/DDBJ whole genome shotgun (WGS) entry which is preliminary data.</text>
</comment>
<proteinExistence type="predicted"/>
<evidence type="ECO:0000313" key="1">
    <source>
        <dbReference type="EMBL" id="KAH9681855.1"/>
    </source>
</evidence>
<protein>
    <submittedName>
        <fullName evidence="1">Uncharacterized protein</fullName>
    </submittedName>
</protein>
<dbReference type="Proteomes" id="UP000829398">
    <property type="component" value="Chromosome 9"/>
</dbReference>
<reference evidence="2" key="1">
    <citation type="journal article" date="2023" name="Hortic. Res.">
        <title>A chromosome-level phased genome enabling allele-level studies in sweet orange: a case study on citrus Huanglongbing tolerance.</title>
        <authorList>
            <person name="Wu B."/>
            <person name="Yu Q."/>
            <person name="Deng Z."/>
            <person name="Duan Y."/>
            <person name="Luo F."/>
            <person name="Gmitter F. Jr."/>
        </authorList>
    </citation>
    <scope>NUCLEOTIDE SEQUENCE [LARGE SCALE GENOMIC DNA]</scope>
    <source>
        <strain evidence="2">cv. Valencia</strain>
    </source>
</reference>
<name>A0ACB8I4D0_CITSI</name>
<dbReference type="EMBL" id="CM039178">
    <property type="protein sequence ID" value="KAH9681855.1"/>
    <property type="molecule type" value="Genomic_DNA"/>
</dbReference>
<accession>A0ACB8I4D0</accession>
<organism evidence="1 2">
    <name type="scientific">Citrus sinensis</name>
    <name type="common">Sweet orange</name>
    <name type="synonym">Citrus aurantium var. sinensis</name>
    <dbReference type="NCBI Taxonomy" id="2711"/>
    <lineage>
        <taxon>Eukaryota</taxon>
        <taxon>Viridiplantae</taxon>
        <taxon>Streptophyta</taxon>
        <taxon>Embryophyta</taxon>
        <taxon>Tracheophyta</taxon>
        <taxon>Spermatophyta</taxon>
        <taxon>Magnoliopsida</taxon>
        <taxon>eudicotyledons</taxon>
        <taxon>Gunneridae</taxon>
        <taxon>Pentapetalae</taxon>
        <taxon>rosids</taxon>
        <taxon>malvids</taxon>
        <taxon>Sapindales</taxon>
        <taxon>Rutaceae</taxon>
        <taxon>Aurantioideae</taxon>
        <taxon>Citrus</taxon>
    </lineage>
</organism>
<gene>
    <name evidence="1" type="ORF">KPL71_027115</name>
</gene>
<evidence type="ECO:0000313" key="2">
    <source>
        <dbReference type="Proteomes" id="UP000829398"/>
    </source>
</evidence>
<keyword evidence="2" id="KW-1185">Reference proteome</keyword>